<comment type="similarity">
    <text evidence="2">Belongs to the HAD-like hydrolase superfamily.</text>
</comment>
<dbReference type="EMBL" id="HACG01047470">
    <property type="protein sequence ID" value="CEK94335.1"/>
    <property type="molecule type" value="Transcribed_RNA"/>
</dbReference>
<dbReference type="InterPro" id="IPR006355">
    <property type="entry name" value="LHPP/HDHD2"/>
</dbReference>
<organism evidence="6">
    <name type="scientific">Arion vulgaris</name>
    <dbReference type="NCBI Taxonomy" id="1028688"/>
    <lineage>
        <taxon>Eukaryota</taxon>
        <taxon>Metazoa</taxon>
        <taxon>Spiralia</taxon>
        <taxon>Lophotrochozoa</taxon>
        <taxon>Mollusca</taxon>
        <taxon>Gastropoda</taxon>
        <taxon>Heterobranchia</taxon>
        <taxon>Euthyneura</taxon>
        <taxon>Panpulmonata</taxon>
        <taxon>Eupulmonata</taxon>
        <taxon>Stylommatophora</taxon>
        <taxon>Helicina</taxon>
        <taxon>Arionoidea</taxon>
        <taxon>Arionidae</taxon>
        <taxon>Arion</taxon>
    </lineage>
</organism>
<dbReference type="GO" id="GO:0046872">
    <property type="term" value="F:metal ion binding"/>
    <property type="evidence" value="ECO:0007669"/>
    <property type="project" value="UniProtKB-KW"/>
</dbReference>
<dbReference type="InterPro" id="IPR006357">
    <property type="entry name" value="HAD-SF_hydro_IIA"/>
</dbReference>
<comment type="cofactor">
    <cofactor evidence="1">
        <name>Mg(2+)</name>
        <dbReference type="ChEBI" id="CHEBI:18420"/>
    </cofactor>
</comment>
<dbReference type="GO" id="GO:0005737">
    <property type="term" value="C:cytoplasm"/>
    <property type="evidence" value="ECO:0007669"/>
    <property type="project" value="TreeGrafter"/>
</dbReference>
<evidence type="ECO:0000313" key="6">
    <source>
        <dbReference type="EMBL" id="CEK94335.1"/>
    </source>
</evidence>
<dbReference type="FunFam" id="3.40.50.1000:FF:000060">
    <property type="entry name" value="Haloacid dehalogenase-like hydrolase domain-containing protein 2"/>
    <property type="match status" value="1"/>
</dbReference>
<dbReference type="Gene3D" id="3.40.50.1000">
    <property type="entry name" value="HAD superfamily/HAD-like"/>
    <property type="match status" value="2"/>
</dbReference>
<dbReference type="NCBIfam" id="TIGR01460">
    <property type="entry name" value="HAD-SF-IIA"/>
    <property type="match status" value="1"/>
</dbReference>
<accession>A0A0B7BQ79</accession>
<dbReference type="PANTHER" id="PTHR19288:SF46">
    <property type="entry name" value="HALOACID DEHALOGENASE-LIKE HYDROLASE DOMAIN-CONTAINING PROTEIN 2"/>
    <property type="match status" value="1"/>
</dbReference>
<dbReference type="Pfam" id="PF13242">
    <property type="entry name" value="Hydrolase_like"/>
    <property type="match status" value="1"/>
</dbReference>
<evidence type="ECO:0000256" key="5">
    <source>
        <dbReference type="ARBA" id="ARBA00039666"/>
    </source>
</evidence>
<evidence type="ECO:0000256" key="4">
    <source>
        <dbReference type="ARBA" id="ARBA00022842"/>
    </source>
</evidence>
<keyword evidence="3" id="KW-0479">Metal-binding</keyword>
<dbReference type="AlphaFoldDB" id="A0A0B7BQ79"/>
<reference evidence="6" key="1">
    <citation type="submission" date="2014-12" db="EMBL/GenBank/DDBJ databases">
        <title>Insight into the proteome of Arion vulgaris.</title>
        <authorList>
            <person name="Aradska J."/>
            <person name="Bulat T."/>
            <person name="Smidak R."/>
            <person name="Sarate P."/>
            <person name="Gangsoo J."/>
            <person name="Sialana F."/>
            <person name="Bilban M."/>
            <person name="Lubec G."/>
        </authorList>
    </citation>
    <scope>NUCLEOTIDE SEQUENCE</scope>
    <source>
        <tissue evidence="6">Skin</tissue>
    </source>
</reference>
<proteinExistence type="inferred from homology"/>
<keyword evidence="4" id="KW-0460">Magnesium</keyword>
<dbReference type="NCBIfam" id="TIGR01458">
    <property type="entry name" value="HAD-SF-IIA-hyp3"/>
    <property type="match status" value="1"/>
</dbReference>
<evidence type="ECO:0000256" key="3">
    <source>
        <dbReference type="ARBA" id="ARBA00022723"/>
    </source>
</evidence>
<dbReference type="InterPro" id="IPR023214">
    <property type="entry name" value="HAD_sf"/>
</dbReference>
<dbReference type="InterPro" id="IPR036412">
    <property type="entry name" value="HAD-like_sf"/>
</dbReference>
<dbReference type="Pfam" id="PF13344">
    <property type="entry name" value="Hydrolase_6"/>
    <property type="match status" value="1"/>
</dbReference>
<dbReference type="CDD" id="cd07509">
    <property type="entry name" value="HAD_PPase"/>
    <property type="match status" value="1"/>
</dbReference>
<name>A0A0B7BQ79_9EUPU</name>
<dbReference type="GO" id="GO:0016791">
    <property type="term" value="F:phosphatase activity"/>
    <property type="evidence" value="ECO:0007669"/>
    <property type="project" value="InterPro"/>
</dbReference>
<dbReference type="PANTHER" id="PTHR19288">
    <property type="entry name" value="4-NITROPHENYLPHOSPHATASE-RELATED"/>
    <property type="match status" value="1"/>
</dbReference>
<protein>
    <recommendedName>
        <fullName evidence="5">Haloacid dehalogenase-like hydrolase domain-containing protein 2</fullName>
    </recommendedName>
</protein>
<gene>
    <name evidence="6" type="primary">ORF200279</name>
</gene>
<sequence length="257" mass="28334">MSHSIKTVLVDLSGTLHIDNDQTLGAVEALIRLRATKKIHIKFVTNTTKESKHFLMTRLHNIGFDINSEEVFSSLSAARKLLEDRKLRPFYIIDKNALEDFEGISQEDSNAVVIGLAPEEFNYENMNTAMRLLHNGSSLIAIHKARYYKRHDGLALGPGPFVTALEYATGCKAEVIGKPSESFFLSSIADIGCSPSECIMIGDDVKDDIAGAQAAGMRGILVQTGKYRDGDELKINPPPFKVVTNFSHAVDIIEQLL</sequence>
<evidence type="ECO:0000256" key="2">
    <source>
        <dbReference type="ARBA" id="ARBA00007958"/>
    </source>
</evidence>
<dbReference type="SUPFAM" id="SSF56784">
    <property type="entry name" value="HAD-like"/>
    <property type="match status" value="1"/>
</dbReference>
<evidence type="ECO:0000256" key="1">
    <source>
        <dbReference type="ARBA" id="ARBA00001946"/>
    </source>
</evidence>